<evidence type="ECO:0000313" key="2">
    <source>
        <dbReference type="EMBL" id="GAA2882986.1"/>
    </source>
</evidence>
<keyword evidence="3" id="KW-1185">Reference proteome</keyword>
<protein>
    <submittedName>
        <fullName evidence="2">Uncharacterized protein</fullName>
    </submittedName>
</protein>
<dbReference type="PROSITE" id="PS51257">
    <property type="entry name" value="PROKAR_LIPOPROTEIN"/>
    <property type="match status" value="1"/>
</dbReference>
<reference evidence="2 3" key="1">
    <citation type="journal article" date="2019" name="Int. J. Syst. Evol. Microbiol.">
        <title>The Global Catalogue of Microorganisms (GCM) 10K type strain sequencing project: providing services to taxonomists for standard genome sequencing and annotation.</title>
        <authorList>
            <consortium name="The Broad Institute Genomics Platform"/>
            <consortium name="The Broad Institute Genome Sequencing Center for Infectious Disease"/>
            <person name="Wu L."/>
            <person name="Ma J."/>
        </authorList>
    </citation>
    <scope>NUCLEOTIDE SEQUENCE [LARGE SCALE GENOMIC DNA]</scope>
    <source>
        <strain evidence="2 3">JCM 6242</strain>
    </source>
</reference>
<dbReference type="EMBL" id="BAAAVI010000034">
    <property type="protein sequence ID" value="GAA2882986.1"/>
    <property type="molecule type" value="Genomic_DNA"/>
</dbReference>
<name>A0ABN3W0S6_9ACTN</name>
<feature type="compositionally biased region" description="Low complexity" evidence="1">
    <location>
        <begin position="65"/>
        <end position="76"/>
    </location>
</feature>
<proteinExistence type="predicted"/>
<evidence type="ECO:0000313" key="3">
    <source>
        <dbReference type="Proteomes" id="UP001500831"/>
    </source>
</evidence>
<comment type="caution">
    <text evidence="2">The sequence shown here is derived from an EMBL/GenBank/DDBJ whole genome shotgun (WGS) entry which is preliminary data.</text>
</comment>
<feature type="region of interest" description="Disordered" evidence="1">
    <location>
        <begin position="23"/>
        <end position="81"/>
    </location>
</feature>
<gene>
    <name evidence="2" type="ORF">GCM10010517_46170</name>
</gene>
<organism evidence="2 3">
    <name type="scientific">Streptosporangium fragile</name>
    <dbReference type="NCBI Taxonomy" id="46186"/>
    <lineage>
        <taxon>Bacteria</taxon>
        <taxon>Bacillati</taxon>
        <taxon>Actinomycetota</taxon>
        <taxon>Actinomycetes</taxon>
        <taxon>Streptosporangiales</taxon>
        <taxon>Streptosporangiaceae</taxon>
        <taxon>Streptosporangium</taxon>
    </lineage>
</organism>
<accession>A0ABN3W0S6</accession>
<sequence length="222" mass="23122">MKNIARISIAVIVAGALTGCATSGTATPRKSAAKSAAKADPAEDLADPAESAADPAGSTADPAGSTTTPEPTRSPRASVFAPPFPKSIGVLNFDYTKPPEKQFVLPSGPHHTFLGEQVTVAYRNDEALLAVTAIGGQARVSDAEAAVDWLTENGRTDGRDREWTEIDPGPLGGAAACVTTDGATWCYWADADTVAQLVTPSLNTEGVRKNFVTIRNALEKEK</sequence>
<evidence type="ECO:0000256" key="1">
    <source>
        <dbReference type="SAM" id="MobiDB-lite"/>
    </source>
</evidence>
<dbReference type="RefSeq" id="WP_344975169.1">
    <property type="nucleotide sequence ID" value="NZ_BAAAVI010000034.1"/>
</dbReference>
<dbReference type="Proteomes" id="UP001500831">
    <property type="component" value="Unassembled WGS sequence"/>
</dbReference>